<protein>
    <submittedName>
        <fullName evidence="2">Uncharacterized protein</fullName>
    </submittedName>
</protein>
<accession>A0A7R9K7B1</accession>
<gene>
    <name evidence="2" type="ORF">TGEB3V08_LOCUS9723</name>
</gene>
<sequence>MNSVKEVLMSDPYVKSIESSILHSIILQSKESAKFRNPINQDIVESHILFKLFISLNEYTNFFFNRPINRDHRHNTCFKNITKEDFRFLMKELWQKGAFKDSNIKSSEIWPVNFEKAPSKLPPELDAHSTSYTSESSDN</sequence>
<evidence type="ECO:0000313" key="2">
    <source>
        <dbReference type="EMBL" id="CAD7606107.1"/>
    </source>
</evidence>
<feature type="compositionally biased region" description="Polar residues" evidence="1">
    <location>
        <begin position="128"/>
        <end position="139"/>
    </location>
</feature>
<reference evidence="2" key="1">
    <citation type="submission" date="2020-11" db="EMBL/GenBank/DDBJ databases">
        <authorList>
            <person name="Tran Van P."/>
        </authorList>
    </citation>
    <scope>NUCLEOTIDE SEQUENCE</scope>
</reference>
<dbReference type="EMBL" id="OE844739">
    <property type="protein sequence ID" value="CAD7606107.1"/>
    <property type="molecule type" value="Genomic_DNA"/>
</dbReference>
<evidence type="ECO:0000256" key="1">
    <source>
        <dbReference type="SAM" id="MobiDB-lite"/>
    </source>
</evidence>
<feature type="region of interest" description="Disordered" evidence="1">
    <location>
        <begin position="118"/>
        <end position="139"/>
    </location>
</feature>
<organism evidence="2">
    <name type="scientific">Timema genevievae</name>
    <name type="common">Walking stick</name>
    <dbReference type="NCBI Taxonomy" id="629358"/>
    <lineage>
        <taxon>Eukaryota</taxon>
        <taxon>Metazoa</taxon>
        <taxon>Ecdysozoa</taxon>
        <taxon>Arthropoda</taxon>
        <taxon>Hexapoda</taxon>
        <taxon>Insecta</taxon>
        <taxon>Pterygota</taxon>
        <taxon>Neoptera</taxon>
        <taxon>Polyneoptera</taxon>
        <taxon>Phasmatodea</taxon>
        <taxon>Timematodea</taxon>
        <taxon>Timematoidea</taxon>
        <taxon>Timematidae</taxon>
        <taxon>Timema</taxon>
    </lineage>
</organism>
<proteinExistence type="predicted"/>
<name>A0A7R9K7B1_TIMGE</name>
<dbReference type="AlphaFoldDB" id="A0A7R9K7B1"/>